<sequence>MGLECYHEQLISGAVKLVKH</sequence>
<protein>
    <submittedName>
        <fullName evidence="1">Uncharacterized protein</fullName>
    </submittedName>
</protein>
<evidence type="ECO:0000313" key="1">
    <source>
        <dbReference type="EMBL" id="JAH61696.1"/>
    </source>
</evidence>
<accession>A0A0E9U764</accession>
<name>A0A0E9U764_ANGAN</name>
<dbReference type="AlphaFoldDB" id="A0A0E9U764"/>
<reference evidence="1" key="1">
    <citation type="submission" date="2014-11" db="EMBL/GenBank/DDBJ databases">
        <authorList>
            <person name="Amaro Gonzalez C."/>
        </authorList>
    </citation>
    <scope>NUCLEOTIDE SEQUENCE</scope>
</reference>
<dbReference type="EMBL" id="GBXM01046881">
    <property type="protein sequence ID" value="JAH61696.1"/>
    <property type="molecule type" value="Transcribed_RNA"/>
</dbReference>
<reference evidence="1" key="2">
    <citation type="journal article" date="2015" name="Fish Shellfish Immunol.">
        <title>Early steps in the European eel (Anguilla anguilla)-Vibrio vulnificus interaction in the gills: Role of the RtxA13 toxin.</title>
        <authorList>
            <person name="Callol A."/>
            <person name="Pajuelo D."/>
            <person name="Ebbesson L."/>
            <person name="Teles M."/>
            <person name="MacKenzie S."/>
            <person name="Amaro C."/>
        </authorList>
    </citation>
    <scope>NUCLEOTIDE SEQUENCE</scope>
</reference>
<organism evidence="1">
    <name type="scientific">Anguilla anguilla</name>
    <name type="common">European freshwater eel</name>
    <name type="synonym">Muraena anguilla</name>
    <dbReference type="NCBI Taxonomy" id="7936"/>
    <lineage>
        <taxon>Eukaryota</taxon>
        <taxon>Metazoa</taxon>
        <taxon>Chordata</taxon>
        <taxon>Craniata</taxon>
        <taxon>Vertebrata</taxon>
        <taxon>Euteleostomi</taxon>
        <taxon>Actinopterygii</taxon>
        <taxon>Neopterygii</taxon>
        <taxon>Teleostei</taxon>
        <taxon>Anguilliformes</taxon>
        <taxon>Anguillidae</taxon>
        <taxon>Anguilla</taxon>
    </lineage>
</organism>
<proteinExistence type="predicted"/>